<dbReference type="RefSeq" id="WP_380713507.1">
    <property type="nucleotide sequence ID" value="NZ_JBHUML010000003.1"/>
</dbReference>
<sequence length="116" mass="13173">MDTSLFMPLITESAQSKSCTFQAMTCAKNDDESGYHEHLKNAQQHLINAHKNQTDILSLNARETATEVDVYLVHAMDHVSNAQMIYDLIQELADIHLKKQLHASGRRGMELFFLNV</sequence>
<dbReference type="Pfam" id="PF02255">
    <property type="entry name" value="PTS_IIA"/>
    <property type="match status" value="1"/>
</dbReference>
<dbReference type="InterPro" id="IPR003188">
    <property type="entry name" value="PTS_IIA_lac/cel"/>
</dbReference>
<evidence type="ECO:0000256" key="1">
    <source>
        <dbReference type="ARBA" id="ARBA00022448"/>
    </source>
</evidence>
<evidence type="ECO:0000256" key="4">
    <source>
        <dbReference type="ARBA" id="ARBA00022683"/>
    </source>
</evidence>
<dbReference type="EMBL" id="JBHUML010000003">
    <property type="protein sequence ID" value="MFD2706204.1"/>
    <property type="molecule type" value="Genomic_DNA"/>
</dbReference>
<keyword evidence="1" id="KW-0813">Transport</keyword>
<keyword evidence="2" id="KW-0762">Sugar transport</keyword>
<dbReference type="InterPro" id="IPR036542">
    <property type="entry name" value="PTS_IIA_lac/cel_sf"/>
</dbReference>
<keyword evidence="7" id="KW-1185">Reference proteome</keyword>
<proteinExistence type="predicted"/>
<dbReference type="Gene3D" id="1.20.58.80">
    <property type="entry name" value="Phosphotransferase system, lactose/cellobiose-type IIA subunit"/>
    <property type="match status" value="1"/>
</dbReference>
<evidence type="ECO:0000256" key="3">
    <source>
        <dbReference type="ARBA" id="ARBA00022679"/>
    </source>
</evidence>
<name>A0ABW5T436_9BACI</name>
<dbReference type="PROSITE" id="PS51095">
    <property type="entry name" value="PTS_EIIA_TYPE_3"/>
    <property type="match status" value="1"/>
</dbReference>
<keyword evidence="4" id="KW-0598">Phosphotransferase system</keyword>
<dbReference type="PANTHER" id="PTHR34382:SF7">
    <property type="entry name" value="PTS SYSTEM N,N'-DIACETYLCHITOBIOSE-SPECIFIC EIIA COMPONENT"/>
    <property type="match status" value="1"/>
</dbReference>
<evidence type="ECO:0000256" key="2">
    <source>
        <dbReference type="ARBA" id="ARBA00022597"/>
    </source>
</evidence>
<dbReference type="PANTHER" id="PTHR34382">
    <property type="entry name" value="PTS SYSTEM N,N'-DIACETYLCHITOBIOSE-SPECIFIC EIIA COMPONENT"/>
    <property type="match status" value="1"/>
</dbReference>
<evidence type="ECO:0000256" key="5">
    <source>
        <dbReference type="PROSITE-ProRule" id="PRU00418"/>
    </source>
</evidence>
<feature type="modified residue" description="Phosphohistidine; by HPr" evidence="5">
    <location>
        <position position="74"/>
    </location>
</feature>
<dbReference type="Proteomes" id="UP001597520">
    <property type="component" value="Unassembled WGS sequence"/>
</dbReference>
<organism evidence="6 7">
    <name type="scientific">Salibacterium lacus</name>
    <dbReference type="NCBI Taxonomy" id="1898109"/>
    <lineage>
        <taxon>Bacteria</taxon>
        <taxon>Bacillati</taxon>
        <taxon>Bacillota</taxon>
        <taxon>Bacilli</taxon>
        <taxon>Bacillales</taxon>
        <taxon>Bacillaceae</taxon>
    </lineage>
</organism>
<dbReference type="SUPFAM" id="SSF46973">
    <property type="entry name" value="Enzyme IIa from lactose specific PTS, IIa-lac"/>
    <property type="match status" value="1"/>
</dbReference>
<keyword evidence="3" id="KW-0808">Transferase</keyword>
<evidence type="ECO:0000313" key="6">
    <source>
        <dbReference type="EMBL" id="MFD2706204.1"/>
    </source>
</evidence>
<protein>
    <submittedName>
        <fullName evidence="6">PTS lactose/cellobiose transporter subunit IIA</fullName>
    </submittedName>
</protein>
<reference evidence="7" key="1">
    <citation type="journal article" date="2019" name="Int. J. Syst. Evol. Microbiol.">
        <title>The Global Catalogue of Microorganisms (GCM) 10K type strain sequencing project: providing services to taxonomists for standard genome sequencing and annotation.</title>
        <authorList>
            <consortium name="The Broad Institute Genomics Platform"/>
            <consortium name="The Broad Institute Genome Sequencing Center for Infectious Disease"/>
            <person name="Wu L."/>
            <person name="Ma J."/>
        </authorList>
    </citation>
    <scope>NUCLEOTIDE SEQUENCE [LARGE SCALE GENOMIC DNA]</scope>
    <source>
        <strain evidence="7">KCTC 33792</strain>
    </source>
</reference>
<accession>A0ABW5T436</accession>
<evidence type="ECO:0000313" key="7">
    <source>
        <dbReference type="Proteomes" id="UP001597520"/>
    </source>
</evidence>
<comment type="caution">
    <text evidence="6">The sequence shown here is derived from an EMBL/GenBank/DDBJ whole genome shotgun (WGS) entry which is preliminary data.</text>
</comment>
<gene>
    <name evidence="6" type="ORF">ACFSUB_12080</name>
</gene>